<evidence type="ECO:0000256" key="7">
    <source>
        <dbReference type="SAM" id="MobiDB-lite"/>
    </source>
</evidence>
<protein>
    <submittedName>
        <fullName evidence="9">Putative glct-1</fullName>
    </submittedName>
</protein>
<evidence type="ECO:0000256" key="2">
    <source>
        <dbReference type="ARBA" id="ARBA00022676"/>
    </source>
</evidence>
<dbReference type="GO" id="GO:0016020">
    <property type="term" value="C:membrane"/>
    <property type="evidence" value="ECO:0007669"/>
    <property type="project" value="UniProtKB-SubCell"/>
</dbReference>
<keyword evidence="3" id="KW-0808">Transferase</keyword>
<reference evidence="9" key="1">
    <citation type="journal article" date="2015" name="Sci. Rep.">
        <title>Tissue- and time-dependent transcription in Ixodes ricinus salivary glands and midguts when blood feeding on the vertebrate host.</title>
        <authorList>
            <person name="Kotsyfakis M."/>
            <person name="Schwarz A."/>
            <person name="Erhart J."/>
            <person name="Ribeiro J.M."/>
        </authorList>
    </citation>
    <scope>NUCLEOTIDE SEQUENCE</scope>
    <source>
        <tissue evidence="9">Salivary gland and midgut</tissue>
    </source>
</reference>
<evidence type="ECO:0000256" key="1">
    <source>
        <dbReference type="ARBA" id="ARBA00004141"/>
    </source>
</evidence>
<organism evidence="9">
    <name type="scientific">Ixodes ricinus</name>
    <name type="common">Common tick</name>
    <name type="synonym">Acarus ricinus</name>
    <dbReference type="NCBI Taxonomy" id="34613"/>
    <lineage>
        <taxon>Eukaryota</taxon>
        <taxon>Metazoa</taxon>
        <taxon>Ecdysozoa</taxon>
        <taxon>Arthropoda</taxon>
        <taxon>Chelicerata</taxon>
        <taxon>Arachnida</taxon>
        <taxon>Acari</taxon>
        <taxon>Parasitiformes</taxon>
        <taxon>Ixodida</taxon>
        <taxon>Ixodoidea</taxon>
        <taxon>Ixodidae</taxon>
        <taxon>Ixodinae</taxon>
        <taxon>Ixodes</taxon>
    </lineage>
</organism>
<evidence type="ECO:0000256" key="6">
    <source>
        <dbReference type="ARBA" id="ARBA00023136"/>
    </source>
</evidence>
<dbReference type="GO" id="GO:0006679">
    <property type="term" value="P:glucosylceramide biosynthetic process"/>
    <property type="evidence" value="ECO:0007669"/>
    <property type="project" value="TreeGrafter"/>
</dbReference>
<evidence type="ECO:0000313" key="9">
    <source>
        <dbReference type="EMBL" id="JAB72226.1"/>
    </source>
</evidence>
<keyword evidence="2" id="KW-0328">Glycosyltransferase</keyword>
<evidence type="ECO:0000256" key="5">
    <source>
        <dbReference type="ARBA" id="ARBA00022989"/>
    </source>
</evidence>
<feature type="compositionally biased region" description="Basic residues" evidence="7">
    <location>
        <begin position="165"/>
        <end position="174"/>
    </location>
</feature>
<feature type="region of interest" description="Disordered" evidence="7">
    <location>
        <begin position="110"/>
        <end position="182"/>
    </location>
</feature>
<comment type="subcellular location">
    <subcellularLocation>
        <location evidence="1">Membrane</location>
        <topology evidence="1">Multi-pass membrane protein</topology>
    </subcellularLocation>
</comment>
<dbReference type="GO" id="GO:0008120">
    <property type="term" value="F:ceramide glucosyltransferase activity"/>
    <property type="evidence" value="ECO:0007669"/>
    <property type="project" value="TreeGrafter"/>
</dbReference>
<evidence type="ECO:0000256" key="3">
    <source>
        <dbReference type="ARBA" id="ARBA00022679"/>
    </source>
</evidence>
<dbReference type="InterPro" id="IPR025993">
    <property type="entry name" value="Ceramide_glucosylTrfase"/>
</dbReference>
<evidence type="ECO:0000256" key="8">
    <source>
        <dbReference type="SAM" id="Phobius"/>
    </source>
</evidence>
<sequence length="182" mass="21377">MVPHTTALEPFSECMLLGMLVAWATSFLFQWDAFVVYLLHLLLWFLLDWMLLSIVQNGLLPFSKWEFVVAWTFRECGALYLYLNALWDPTIRWRQRDLLTRTTLGRHRRSGQAQVLVAPPTATPRNQAPPRCRTKRHPTHARPPAHKQRMREPHTSVAPPQRGQRERRQRRRARSQYAGLGE</sequence>
<keyword evidence="6 8" id="KW-0472">Membrane</keyword>
<proteinExistence type="evidence at transcript level"/>
<dbReference type="AlphaFoldDB" id="V5IDB2"/>
<feature type="transmembrane region" description="Helical" evidence="8">
    <location>
        <begin position="20"/>
        <end position="47"/>
    </location>
</feature>
<evidence type="ECO:0000256" key="4">
    <source>
        <dbReference type="ARBA" id="ARBA00022692"/>
    </source>
</evidence>
<dbReference type="PANTHER" id="PTHR12726:SF0">
    <property type="entry name" value="CERAMIDE GLUCOSYLTRANSFERASE"/>
    <property type="match status" value="1"/>
</dbReference>
<keyword evidence="5 8" id="KW-1133">Transmembrane helix</keyword>
<name>V5IDB2_IXORI</name>
<dbReference type="PANTHER" id="PTHR12726">
    <property type="entry name" value="CERAMIDE GLUCOSYLTRANSFERASE"/>
    <property type="match status" value="1"/>
</dbReference>
<accession>V5IDB2</accession>
<dbReference type="EMBL" id="GANP01012242">
    <property type="protein sequence ID" value="JAB72226.1"/>
    <property type="molecule type" value="mRNA"/>
</dbReference>
<feature type="compositionally biased region" description="Basic residues" evidence="7">
    <location>
        <begin position="132"/>
        <end position="149"/>
    </location>
</feature>
<keyword evidence="4 8" id="KW-0812">Transmembrane</keyword>